<keyword evidence="4" id="KW-1185">Reference proteome</keyword>
<evidence type="ECO:0008006" key="5">
    <source>
        <dbReference type="Google" id="ProtNLM"/>
    </source>
</evidence>
<dbReference type="Gene3D" id="3.40.50.12780">
    <property type="entry name" value="N-terminal domain of ligase-like"/>
    <property type="match status" value="1"/>
</dbReference>
<dbReference type="Proteomes" id="UP001431572">
    <property type="component" value="Chromosome 2"/>
</dbReference>
<reference evidence="1 3" key="1">
    <citation type="submission" date="2020-06" db="EMBL/GenBank/DDBJ databases">
        <title>Anoxygenic phototrophic Chloroflexota member uses a Type I reaction center.</title>
        <authorList>
            <person name="Tsuji J.M."/>
            <person name="Shaw N.A."/>
            <person name="Nagashima S."/>
            <person name="Venkiteswaran J."/>
            <person name="Schiff S.L."/>
            <person name="Hanada S."/>
            <person name="Tank M."/>
            <person name="Neufeld J.D."/>
        </authorList>
    </citation>
    <scope>NUCLEOTIDE SEQUENCE [LARGE SCALE GENOMIC DNA]</scope>
    <source>
        <strain evidence="1">L227-S17</strain>
    </source>
</reference>
<dbReference type="EMBL" id="JACATZ010000003">
    <property type="protein sequence ID" value="NWJ47574.1"/>
    <property type="molecule type" value="Genomic_DNA"/>
</dbReference>
<protein>
    <recommendedName>
        <fullName evidence="5">Phenylacetate--CoA ligase family protein</fullName>
    </recommendedName>
</protein>
<evidence type="ECO:0000313" key="2">
    <source>
        <dbReference type="EMBL" id="WJW69484.1"/>
    </source>
</evidence>
<reference evidence="2" key="2">
    <citation type="journal article" date="2024" name="Nature">
        <title>Anoxygenic phototroph of the Chloroflexota uses a type I reaction centre.</title>
        <authorList>
            <person name="Tsuji J.M."/>
            <person name="Shaw N.A."/>
            <person name="Nagashima S."/>
            <person name="Venkiteswaran J.J."/>
            <person name="Schiff S.L."/>
            <person name="Watanabe T."/>
            <person name="Fukui M."/>
            <person name="Hanada S."/>
            <person name="Tank M."/>
            <person name="Neufeld J.D."/>
        </authorList>
    </citation>
    <scope>NUCLEOTIDE SEQUENCE</scope>
    <source>
        <strain evidence="2">L227-S17</strain>
    </source>
</reference>
<dbReference type="EMBL" id="CP128400">
    <property type="protein sequence ID" value="WJW69484.1"/>
    <property type="molecule type" value="Genomic_DNA"/>
</dbReference>
<dbReference type="Proteomes" id="UP000521676">
    <property type="component" value="Unassembled WGS sequence"/>
</dbReference>
<accession>A0A8T7M651</accession>
<gene>
    <name evidence="1" type="ORF">HXX08_17085</name>
    <name evidence="2" type="ORF">OZ401_003100</name>
</gene>
<sequence>MSGNSATEIEHVSELINHPDPYSIPYAELQALRLKLLQKWFDQNYRQIPVLQRAADRKGITRIEKAEDAIPLLFSHSTYKTYPESFLEKGQWDKLNLWLATLTVHGDKLKQMNTEGISGLDDWLSAVEAQGFAMSVSSGTSGKPSFIPRRAEDGPLFFRSFITMPKLGQGFDEGVQIPILLGFFREGWHVLNLFANELLRQLPDWGVTFAFDGRLSPTTIRQEIKMRRMIAEGKLSPDEVAAFEKLAEEQKAIRGAVFQQFIQKVMVNKGKRIFLLAQTSVMYQMAANGLALGLENFFAPDSIIMHAGGAKGFKLPPDYQEQMARFFGVPLQNVVNFYAMSEKGSASLFCQYGRNHVAPWEIPLILDREGEKLLNPEFGSGEVIVGRYAFVDLVAQSHWGGVTTGDQVKVSFERCPCGREGPQILEIARYSDLPDAPDDDKLSCSTEMAYYVNVEMELGV</sequence>
<proteinExistence type="predicted"/>
<dbReference type="InterPro" id="IPR042099">
    <property type="entry name" value="ANL_N_sf"/>
</dbReference>
<dbReference type="AlphaFoldDB" id="A0A8T7M651"/>
<evidence type="ECO:0000313" key="4">
    <source>
        <dbReference type="Proteomes" id="UP001431572"/>
    </source>
</evidence>
<evidence type="ECO:0000313" key="1">
    <source>
        <dbReference type="EMBL" id="NWJ47574.1"/>
    </source>
</evidence>
<evidence type="ECO:0000313" key="3">
    <source>
        <dbReference type="Proteomes" id="UP000521676"/>
    </source>
</evidence>
<name>A0A8T7M651_9CHLR</name>
<dbReference type="RefSeq" id="WP_341471368.1">
    <property type="nucleotide sequence ID" value="NZ_CP128400.1"/>
</dbReference>
<organism evidence="1 3">
    <name type="scientific">Candidatus Chlorohelix allophototropha</name>
    <dbReference type="NCBI Taxonomy" id="3003348"/>
    <lineage>
        <taxon>Bacteria</taxon>
        <taxon>Bacillati</taxon>
        <taxon>Chloroflexota</taxon>
        <taxon>Chloroflexia</taxon>
        <taxon>Candidatus Chloroheliales</taxon>
        <taxon>Candidatus Chloroheliaceae</taxon>
        <taxon>Candidatus Chlorohelix</taxon>
    </lineage>
</organism>